<feature type="transmembrane region" description="Helical" evidence="9">
    <location>
        <begin position="414"/>
        <end position="435"/>
    </location>
</feature>
<dbReference type="PIRSF" id="PIRSF005353">
    <property type="entry name" value="PbuG"/>
    <property type="match status" value="1"/>
</dbReference>
<feature type="transmembrane region" description="Helical" evidence="9">
    <location>
        <begin position="442"/>
        <end position="460"/>
    </location>
</feature>
<feature type="transmembrane region" description="Helical" evidence="9">
    <location>
        <begin position="133"/>
        <end position="152"/>
    </location>
</feature>
<dbReference type="Pfam" id="PF00860">
    <property type="entry name" value="Xan_ur_permease"/>
    <property type="match status" value="1"/>
</dbReference>
<dbReference type="KEGG" id="pbv:AR543_05730"/>
<dbReference type="GO" id="GO:0005886">
    <property type="term" value="C:plasma membrane"/>
    <property type="evidence" value="ECO:0007669"/>
    <property type="project" value="UniProtKB-SubCell"/>
</dbReference>
<feature type="transmembrane region" description="Helical" evidence="9">
    <location>
        <begin position="262"/>
        <end position="287"/>
    </location>
</feature>
<dbReference type="EMBL" id="CP013023">
    <property type="protein sequence ID" value="ANF95559.1"/>
    <property type="molecule type" value="Genomic_DNA"/>
</dbReference>
<dbReference type="STRING" id="1616788.AR543_05730"/>
<dbReference type="AlphaFoldDB" id="A0A172ZDG2"/>
<name>A0A172ZDG2_9BACL</name>
<dbReference type="OrthoDB" id="9808458at2"/>
<reference evidence="10 11" key="2">
    <citation type="journal article" date="2016" name="Int. J. Syst. Evol. Microbiol.">
        <title>Paenibacillus bovis sp. nov., isolated from raw yak (Bos grunniens) milk.</title>
        <authorList>
            <person name="Gao C."/>
            <person name="Han J."/>
            <person name="Liu Z."/>
            <person name="Xu X."/>
            <person name="Hang F."/>
            <person name="Wu Z."/>
        </authorList>
    </citation>
    <scope>NUCLEOTIDE SEQUENCE [LARGE SCALE GENOMIC DNA]</scope>
    <source>
        <strain evidence="10 11">BD3526</strain>
    </source>
</reference>
<evidence type="ECO:0000256" key="2">
    <source>
        <dbReference type="ARBA" id="ARBA00005697"/>
    </source>
</evidence>
<dbReference type="RefSeq" id="WP_060532595.1">
    <property type="nucleotide sequence ID" value="NZ_CP013023.1"/>
</dbReference>
<feature type="transmembrane region" description="Helical" evidence="9">
    <location>
        <begin position="308"/>
        <end position="331"/>
    </location>
</feature>
<dbReference type="InterPro" id="IPR006043">
    <property type="entry name" value="NCS2"/>
</dbReference>
<keyword evidence="7 8" id="KW-0472">Membrane</keyword>
<feature type="transmembrane region" description="Helical" evidence="9">
    <location>
        <begin position="195"/>
        <end position="211"/>
    </location>
</feature>
<evidence type="ECO:0000256" key="7">
    <source>
        <dbReference type="ARBA" id="ARBA00023136"/>
    </source>
</evidence>
<feature type="transmembrane region" description="Helical" evidence="9">
    <location>
        <begin position="218"/>
        <end position="242"/>
    </location>
</feature>
<comment type="subcellular location">
    <subcellularLocation>
        <location evidence="1 8">Cell membrane</location>
        <topology evidence="1 8">Multi-pass membrane protein</topology>
    </subcellularLocation>
</comment>
<protein>
    <submittedName>
        <fullName evidence="10">Guanine permease</fullName>
    </submittedName>
</protein>
<dbReference type="PANTHER" id="PTHR43337">
    <property type="entry name" value="XANTHINE/URACIL PERMEASE C887.17-RELATED"/>
    <property type="match status" value="1"/>
</dbReference>
<gene>
    <name evidence="10" type="ORF">AR543_05730</name>
</gene>
<evidence type="ECO:0000256" key="8">
    <source>
        <dbReference type="PIRNR" id="PIRNR005353"/>
    </source>
</evidence>
<comment type="similarity">
    <text evidence="2 8">Belongs to the nucleobase:cation symporter-2 (NCS2) (TC 2.A.40) family. Azg-like subfamily.</text>
</comment>
<dbReference type="InterPro" id="IPR026033">
    <property type="entry name" value="Azg-like_bact_archaea"/>
</dbReference>
<dbReference type="Proteomes" id="UP000078148">
    <property type="component" value="Chromosome"/>
</dbReference>
<keyword evidence="6 8" id="KW-1133">Transmembrane helix</keyword>
<feature type="transmembrane region" description="Helical" evidence="9">
    <location>
        <begin position="18"/>
        <end position="39"/>
    </location>
</feature>
<evidence type="ECO:0000313" key="10">
    <source>
        <dbReference type="EMBL" id="ANF95559.1"/>
    </source>
</evidence>
<proteinExistence type="inferred from homology"/>
<organism evidence="10 11">
    <name type="scientific">Paenibacillus bovis</name>
    <dbReference type="NCBI Taxonomy" id="1616788"/>
    <lineage>
        <taxon>Bacteria</taxon>
        <taxon>Bacillati</taxon>
        <taxon>Bacillota</taxon>
        <taxon>Bacilli</taxon>
        <taxon>Bacillales</taxon>
        <taxon>Paenibacillaceae</taxon>
        <taxon>Paenibacillus</taxon>
    </lineage>
</organism>
<keyword evidence="3 8" id="KW-0813">Transport</keyword>
<dbReference type="GO" id="GO:0005345">
    <property type="term" value="F:purine nucleobase transmembrane transporter activity"/>
    <property type="evidence" value="ECO:0007669"/>
    <property type="project" value="TreeGrafter"/>
</dbReference>
<sequence>MERFFKLREHGTNVKTELIAGLTTFITMAYILFVNNLFLGPDGAGIPAQGVFFATAVGAGLVTILMGLFANIPVALAPGMGLNAYFMTVVLGSNGMITWQAALGAVFLSGIIFIILTITRVRQLLLVAVPQSLKMAITVGIGLFVTIVGLKLGNVISVSATVTGITDVSQLAGPVTVRGSNFQLALGDFVHNKDTLLSLIGLFVIGVLMVMRIRGALLIGIILLTLIGIPMGLTDVSTLSHAQWLPSFDNLAVGQLDIKGAIGLGLFEIVFIFTFVELFDTFGTLVGTAERAGLFKNRKEGEKKVSKAMLVDAVGVSAGAVLGTSTITSYVESTSGVAAGGRTGLTAVTTGVLFILALFIAPLALMVPSAATAPALVIVGVLMMSQVRHIVWDDFMQAFPAFLTIIFMPFTNGIANGISAGIVAYVVLGFFCNIFTGHKVKVHWLMWILAIIVICRYIFLGSE</sequence>
<evidence type="ECO:0000256" key="9">
    <source>
        <dbReference type="SAM" id="Phobius"/>
    </source>
</evidence>
<evidence type="ECO:0000256" key="4">
    <source>
        <dbReference type="ARBA" id="ARBA00022475"/>
    </source>
</evidence>
<evidence type="ECO:0000256" key="1">
    <source>
        <dbReference type="ARBA" id="ARBA00004651"/>
    </source>
</evidence>
<feature type="transmembrane region" description="Helical" evidence="9">
    <location>
        <begin position="351"/>
        <end position="383"/>
    </location>
</feature>
<accession>A0A172ZDG2</accession>
<evidence type="ECO:0000256" key="5">
    <source>
        <dbReference type="ARBA" id="ARBA00022692"/>
    </source>
</evidence>
<feature type="transmembrane region" description="Helical" evidence="9">
    <location>
        <begin position="97"/>
        <end position="121"/>
    </location>
</feature>
<dbReference type="PANTHER" id="PTHR43337:SF1">
    <property type="entry name" value="XANTHINE_URACIL PERMEASE C887.17-RELATED"/>
    <property type="match status" value="1"/>
</dbReference>
<keyword evidence="4 8" id="KW-1003">Cell membrane</keyword>
<dbReference type="InterPro" id="IPR045018">
    <property type="entry name" value="Azg-like"/>
</dbReference>
<keyword evidence="5 8" id="KW-0812">Transmembrane</keyword>
<feature type="transmembrane region" description="Helical" evidence="9">
    <location>
        <begin position="51"/>
        <end position="77"/>
    </location>
</feature>
<keyword evidence="11" id="KW-1185">Reference proteome</keyword>
<evidence type="ECO:0000313" key="11">
    <source>
        <dbReference type="Proteomes" id="UP000078148"/>
    </source>
</evidence>
<evidence type="ECO:0000256" key="6">
    <source>
        <dbReference type="ARBA" id="ARBA00022989"/>
    </source>
</evidence>
<evidence type="ECO:0000256" key="3">
    <source>
        <dbReference type="ARBA" id="ARBA00022448"/>
    </source>
</evidence>
<reference evidence="11" key="1">
    <citation type="submission" date="2015-10" db="EMBL/GenBank/DDBJ databases">
        <title>Genome of Paenibacillus bovis sp. nov.</title>
        <authorList>
            <person name="Wu Z."/>
            <person name="Gao C."/>
            <person name="Liu Z."/>
            <person name="Zheng H."/>
        </authorList>
    </citation>
    <scope>NUCLEOTIDE SEQUENCE [LARGE SCALE GENOMIC DNA]</scope>
    <source>
        <strain evidence="11">BD3526</strain>
    </source>
</reference>